<dbReference type="AlphaFoldDB" id="A0A8J7IYT8"/>
<evidence type="ECO:0000259" key="2">
    <source>
        <dbReference type="SMART" id="SM00939"/>
    </source>
</evidence>
<dbReference type="InterPro" id="IPR050585">
    <property type="entry name" value="Xaa-Pro_dipeptidyl-ppase/CocE"/>
</dbReference>
<dbReference type="NCBIfam" id="TIGR00976">
    <property type="entry name" value="CocE_NonD"/>
    <property type="match status" value="1"/>
</dbReference>
<dbReference type="PANTHER" id="PTHR43056">
    <property type="entry name" value="PEPTIDASE S9 PROLYL OLIGOPEPTIDASE"/>
    <property type="match status" value="1"/>
</dbReference>
<feature type="domain" description="Xaa-Pro dipeptidyl-peptidase C-terminal" evidence="2">
    <location>
        <begin position="284"/>
        <end position="507"/>
    </location>
</feature>
<dbReference type="SUPFAM" id="SSF53474">
    <property type="entry name" value="alpha/beta-Hydrolases"/>
    <property type="match status" value="1"/>
</dbReference>
<reference evidence="3" key="1">
    <citation type="submission" date="2020-10" db="EMBL/GenBank/DDBJ databases">
        <title>Paenihalocynthiibacter styelae gen. nov., sp. nov., isolated from stalked sea squirt Styela clava.</title>
        <authorList>
            <person name="Kim Y.-O."/>
            <person name="Yoon J.-H."/>
        </authorList>
    </citation>
    <scope>NUCLEOTIDE SEQUENCE</scope>
    <source>
        <strain evidence="3">MYP1-1</strain>
    </source>
</reference>
<dbReference type="InterPro" id="IPR008979">
    <property type="entry name" value="Galactose-bd-like_sf"/>
</dbReference>
<evidence type="ECO:0000313" key="4">
    <source>
        <dbReference type="Proteomes" id="UP000640583"/>
    </source>
</evidence>
<dbReference type="Proteomes" id="UP000640583">
    <property type="component" value="Unassembled WGS sequence"/>
</dbReference>
<dbReference type="InterPro" id="IPR000383">
    <property type="entry name" value="Xaa-Pro-like_dom"/>
</dbReference>
<dbReference type="InterPro" id="IPR013736">
    <property type="entry name" value="Xaa-Pro_dipept_C"/>
</dbReference>
<organism evidence="3 4">
    <name type="scientific">Halocynthiibacter styelae</name>
    <dbReference type="NCBI Taxonomy" id="2761955"/>
    <lineage>
        <taxon>Bacteria</taxon>
        <taxon>Pseudomonadati</taxon>
        <taxon>Pseudomonadota</taxon>
        <taxon>Alphaproteobacteria</taxon>
        <taxon>Rhodobacterales</taxon>
        <taxon>Paracoccaceae</taxon>
        <taxon>Halocynthiibacter</taxon>
    </lineage>
</organism>
<dbReference type="Pfam" id="PF02129">
    <property type="entry name" value="Peptidase_S15"/>
    <property type="match status" value="1"/>
</dbReference>
<dbReference type="SMART" id="SM00939">
    <property type="entry name" value="PepX_C"/>
    <property type="match status" value="1"/>
</dbReference>
<dbReference type="Pfam" id="PF08530">
    <property type="entry name" value="PepX_C"/>
    <property type="match status" value="1"/>
</dbReference>
<sequence>MSQPHNVTIDRDMGIALPDGTRLSAQVWMPDGPGPFPAILEYLPYRKSDGTAARDHGMHLAFAQQGYVSIRVDRRGTGDSEGSFDDEYSEEELSDGEDIIAWIADQTWCNGNVGIQGISWGGFNGLQLAARRPPALKAVISIGTTVNRYTDDIHYKGGIQLSENIGWVATATSWNSMPPDPALIENWREIWLKRLENAPNLGKIWTEHKNRDDYWKHGSVCEDYSVITTPTLIMGGQLDGYRNAMSELVENGPGVVKGVLGPWNHKYPHISTISPATDYIGDALNWWDRWLKGVENSAENDPAYRAYIMDSCTPDPALKARPGRWVSEADWPSDNVTVQTHKLCDAPQKITTDLLCGQGCGEYFPFGFGPGELPDDQTADNARSLCFDVSVPETTDILGASTVNLTIAADQPRAQVVVRLCDERPDGTSALITLGMLNLRHHQGSDTMRDLTPGEPVTVSIPLDHSAYRLPAGHKLRVAISPSYWPYAWPEAAPATLTVHKASLTLPCRKTIADSDEWHYDTPRPMEARDIQMNEIGKEEKQRKTDPITGESTLVIRSGRNEVTDQINDLTTGSEMSEIWTIHPDNPASARVEIIWQRWLKRDGVTAHSHLVTRQTTSADHFHIEQDFTVSENGEQVFQRMTKDDIAR</sequence>
<accession>A0A8J7IYT8</accession>
<dbReference type="InterPro" id="IPR029058">
    <property type="entry name" value="AB_hydrolase_fold"/>
</dbReference>
<protein>
    <submittedName>
        <fullName evidence="3">CocE/NonD family hydrolase</fullName>
    </submittedName>
</protein>
<dbReference type="EMBL" id="JADCKQ010000011">
    <property type="protein sequence ID" value="MBI1494785.1"/>
    <property type="molecule type" value="Genomic_DNA"/>
</dbReference>
<name>A0A8J7IYT8_9RHOB</name>
<comment type="caution">
    <text evidence="3">The sequence shown here is derived from an EMBL/GenBank/DDBJ whole genome shotgun (WGS) entry which is preliminary data.</text>
</comment>
<dbReference type="SUPFAM" id="SSF49785">
    <property type="entry name" value="Galactose-binding domain-like"/>
    <property type="match status" value="1"/>
</dbReference>
<dbReference type="InterPro" id="IPR005674">
    <property type="entry name" value="CocE/Ser_esterase"/>
</dbReference>
<dbReference type="PANTHER" id="PTHR43056:SF10">
    <property type="entry name" value="COCE_NOND FAMILY, PUTATIVE (AFU_ORTHOLOGUE AFUA_7G00600)-RELATED"/>
    <property type="match status" value="1"/>
</dbReference>
<dbReference type="Gene3D" id="3.40.50.1820">
    <property type="entry name" value="alpha/beta hydrolase"/>
    <property type="match status" value="1"/>
</dbReference>
<dbReference type="RefSeq" id="WP_228849527.1">
    <property type="nucleotide sequence ID" value="NZ_JADCKQ010000011.1"/>
</dbReference>
<keyword evidence="4" id="KW-1185">Reference proteome</keyword>
<keyword evidence="1 3" id="KW-0378">Hydrolase</keyword>
<evidence type="ECO:0000256" key="1">
    <source>
        <dbReference type="ARBA" id="ARBA00022801"/>
    </source>
</evidence>
<dbReference type="Gene3D" id="1.10.3020.10">
    <property type="entry name" value="alpha-amino acid ester hydrolase ( Helical cap domain)"/>
    <property type="match status" value="1"/>
</dbReference>
<dbReference type="Gene3D" id="2.60.120.260">
    <property type="entry name" value="Galactose-binding domain-like"/>
    <property type="match status" value="1"/>
</dbReference>
<proteinExistence type="predicted"/>
<gene>
    <name evidence="3" type="ORF">H1D41_14150</name>
</gene>
<dbReference type="GO" id="GO:0008239">
    <property type="term" value="F:dipeptidyl-peptidase activity"/>
    <property type="evidence" value="ECO:0007669"/>
    <property type="project" value="InterPro"/>
</dbReference>
<evidence type="ECO:0000313" key="3">
    <source>
        <dbReference type="EMBL" id="MBI1494785.1"/>
    </source>
</evidence>